<dbReference type="RefSeq" id="WP_348395187.1">
    <property type="nucleotide sequence ID" value="NZ_CP136600.1"/>
</dbReference>
<dbReference type="PANTHER" id="PTHR35175">
    <property type="entry name" value="DUF1289 DOMAIN-CONTAINING PROTEIN"/>
    <property type="match status" value="1"/>
</dbReference>
<dbReference type="InterPro" id="IPR010710">
    <property type="entry name" value="DUF1289"/>
</dbReference>
<evidence type="ECO:0000313" key="2">
    <source>
        <dbReference type="Proteomes" id="UP001301442"/>
    </source>
</evidence>
<sequence length="59" mass="6781">MTEMFIGNNKNVITPCVGQCDLDKYDICMGCYRSASEIAGWMDKSEDEKIEIVIRCKKR</sequence>
<protein>
    <submittedName>
        <fullName evidence="1">DUF1289 domain-containing protein</fullName>
    </submittedName>
</protein>
<dbReference type="EMBL" id="CP136600">
    <property type="protein sequence ID" value="WOH36374.1"/>
    <property type="molecule type" value="Genomic_DNA"/>
</dbReference>
<dbReference type="Pfam" id="PF06945">
    <property type="entry name" value="DUF1289"/>
    <property type="match status" value="1"/>
</dbReference>
<evidence type="ECO:0000313" key="1">
    <source>
        <dbReference type="EMBL" id="WOH36374.1"/>
    </source>
</evidence>
<proteinExistence type="predicted"/>
<accession>A0ABZ0GKH5</accession>
<gene>
    <name evidence="1" type="ORF">RI844_13455</name>
</gene>
<dbReference type="PANTHER" id="PTHR35175:SF2">
    <property type="entry name" value="DUF1289 DOMAIN-CONTAINING PROTEIN"/>
    <property type="match status" value="1"/>
</dbReference>
<organism evidence="1 2">
    <name type="scientific">Thalassotalea fonticola</name>
    <dbReference type="NCBI Taxonomy" id="3065649"/>
    <lineage>
        <taxon>Bacteria</taxon>
        <taxon>Pseudomonadati</taxon>
        <taxon>Pseudomonadota</taxon>
        <taxon>Gammaproteobacteria</taxon>
        <taxon>Alteromonadales</taxon>
        <taxon>Colwelliaceae</taxon>
        <taxon>Thalassotalea</taxon>
    </lineage>
</organism>
<reference evidence="1 2" key="1">
    <citation type="submission" date="2023-09" db="EMBL/GenBank/DDBJ databases">
        <authorList>
            <person name="Qi X."/>
        </authorList>
    </citation>
    <scope>NUCLEOTIDE SEQUENCE [LARGE SCALE GENOMIC DNA]</scope>
    <source>
        <strain evidence="1 2">S1-1</strain>
    </source>
</reference>
<keyword evidence="2" id="KW-1185">Reference proteome</keyword>
<dbReference type="Proteomes" id="UP001301442">
    <property type="component" value="Chromosome"/>
</dbReference>
<name>A0ABZ0GKH5_9GAMM</name>